<sequence>MASVEMSSAIGDITRDLPSLNFENAISEEETPYLVLRARSHVITVSACAQATYFAAVLNEARQYILELRSPQQSKTSKFLQDAPPRDPLLVGIIGCGRIGLHLANTLLTYADVQPKELFVSTRRPETLGVLRNKGVSCEYNNAKVATSVHLLFLCVLPSQLPDIAKDIKGHIPAQCTVYSFLSSVPIPRLRQVIKCSNIIKPEFSWQLEKADMPWDCSKDVCTTLENPEQVQVTCPLNLDKEDSIVSTKDKWAEMILYSFVNLCIRLGLSRDETISTLNCVVLGQAVAREYTSKFVAENFTKRKDIFPIFDLAAVAANPTPLTQAITEDQEIRQQFVKKYKSIFDKFYYWKGIKQVKKKPDKD</sequence>
<protein>
    <recommendedName>
        <fullName evidence="4">NADP-dependent oxidoreductase domain-containing protein 1</fullName>
    </recommendedName>
</protein>
<dbReference type="FunFam" id="3.40.50.720:FF:000447">
    <property type="entry name" value="NADP dependent oxidoreductase domain containing 1"/>
    <property type="match status" value="1"/>
</dbReference>
<dbReference type="CTD" id="122945"/>
<dbReference type="OMA" id="YCDSFGI"/>
<dbReference type="GO" id="GO:0055129">
    <property type="term" value="P:L-proline biosynthetic process"/>
    <property type="evidence" value="ECO:0007669"/>
    <property type="project" value="TreeGrafter"/>
</dbReference>
<evidence type="ECO:0000313" key="7">
    <source>
        <dbReference type="RefSeq" id="XP_022108684.1"/>
    </source>
</evidence>
<dbReference type="GO" id="GO:0004735">
    <property type="term" value="F:pyrroline-5-carboxylate reductase activity"/>
    <property type="evidence" value="ECO:0007669"/>
    <property type="project" value="TreeGrafter"/>
</dbReference>
<dbReference type="InterPro" id="IPR036291">
    <property type="entry name" value="NAD(P)-bd_dom_sf"/>
</dbReference>
<name>A0A8B7ZTD5_ACAPL</name>
<dbReference type="KEGG" id="aplc:110988965"/>
<evidence type="ECO:0000259" key="5">
    <source>
        <dbReference type="Pfam" id="PF03807"/>
    </source>
</evidence>
<gene>
    <name evidence="7" type="primary">LOC110988965</name>
</gene>
<feature type="domain" description="Pyrroline-5-carboxylate reductase catalytic N-terminal" evidence="5">
    <location>
        <begin position="91"/>
        <end position="169"/>
    </location>
</feature>
<evidence type="ECO:0000256" key="3">
    <source>
        <dbReference type="ARBA" id="ARBA00054560"/>
    </source>
</evidence>
<dbReference type="SUPFAM" id="SSF51735">
    <property type="entry name" value="NAD(P)-binding Rossmann-fold domains"/>
    <property type="match status" value="1"/>
</dbReference>
<dbReference type="AlphaFoldDB" id="A0A8B7ZTD5"/>
<proteinExistence type="inferred from homology"/>
<accession>A0A8B7ZTD5</accession>
<dbReference type="RefSeq" id="XP_022108684.1">
    <property type="nucleotide sequence ID" value="XM_022252992.1"/>
</dbReference>
<dbReference type="GeneID" id="110988965"/>
<evidence type="ECO:0000256" key="4">
    <source>
        <dbReference type="ARBA" id="ARBA00072230"/>
    </source>
</evidence>
<comment type="function">
    <text evidence="3">Probable oxidoreductase.</text>
</comment>
<organism evidence="6 7">
    <name type="scientific">Acanthaster planci</name>
    <name type="common">Crown-of-thorns starfish</name>
    <dbReference type="NCBI Taxonomy" id="133434"/>
    <lineage>
        <taxon>Eukaryota</taxon>
        <taxon>Metazoa</taxon>
        <taxon>Echinodermata</taxon>
        <taxon>Eleutherozoa</taxon>
        <taxon>Asterozoa</taxon>
        <taxon>Asteroidea</taxon>
        <taxon>Valvatacea</taxon>
        <taxon>Valvatida</taxon>
        <taxon>Acanthasteridae</taxon>
        <taxon>Acanthaster</taxon>
    </lineage>
</organism>
<keyword evidence="2" id="KW-0560">Oxidoreductase</keyword>
<dbReference type="Proteomes" id="UP000694845">
    <property type="component" value="Unplaced"/>
</dbReference>
<evidence type="ECO:0000256" key="2">
    <source>
        <dbReference type="ARBA" id="ARBA00023002"/>
    </source>
</evidence>
<reference evidence="7" key="1">
    <citation type="submission" date="2025-08" db="UniProtKB">
        <authorList>
            <consortium name="RefSeq"/>
        </authorList>
    </citation>
    <scope>IDENTIFICATION</scope>
</reference>
<dbReference type="Gene3D" id="3.40.50.720">
    <property type="entry name" value="NAD(P)-binding Rossmann-like Domain"/>
    <property type="match status" value="1"/>
</dbReference>
<evidence type="ECO:0000313" key="6">
    <source>
        <dbReference type="Proteomes" id="UP000694845"/>
    </source>
</evidence>
<evidence type="ECO:0000256" key="1">
    <source>
        <dbReference type="ARBA" id="ARBA00005525"/>
    </source>
</evidence>
<comment type="similarity">
    <text evidence="1">Belongs to the pyrroline-5-carboxylate reductase family.</text>
</comment>
<dbReference type="Pfam" id="PF03807">
    <property type="entry name" value="F420_oxidored"/>
    <property type="match status" value="1"/>
</dbReference>
<keyword evidence="6" id="KW-1185">Reference proteome</keyword>
<dbReference type="PANTHER" id="PTHR11645:SF58">
    <property type="entry name" value="NADP-DEPENDENT OXIDOREDUCTASE DOMAIN-CONTAINING PROTEIN 1"/>
    <property type="match status" value="1"/>
</dbReference>
<dbReference type="OrthoDB" id="195672at2759"/>
<dbReference type="InterPro" id="IPR028939">
    <property type="entry name" value="P5C_Rdtase_cat_N"/>
</dbReference>
<dbReference type="PANTHER" id="PTHR11645">
    <property type="entry name" value="PYRROLINE-5-CARBOXYLATE REDUCTASE"/>
    <property type="match status" value="1"/>
</dbReference>